<accession>A0A2I2KP80</accession>
<name>A0A2I2KP80_9ACTN</name>
<dbReference type="Proteomes" id="UP000234331">
    <property type="component" value="Unassembled WGS sequence"/>
</dbReference>
<proteinExistence type="predicted"/>
<organism evidence="1 2">
    <name type="scientific">Frankia canadensis</name>
    <dbReference type="NCBI Taxonomy" id="1836972"/>
    <lineage>
        <taxon>Bacteria</taxon>
        <taxon>Bacillati</taxon>
        <taxon>Actinomycetota</taxon>
        <taxon>Actinomycetes</taxon>
        <taxon>Frankiales</taxon>
        <taxon>Frankiaceae</taxon>
        <taxon>Frankia</taxon>
    </lineage>
</organism>
<keyword evidence="2" id="KW-1185">Reference proteome</keyword>
<reference evidence="1 2" key="1">
    <citation type="submission" date="2017-06" db="EMBL/GenBank/DDBJ databases">
        <authorList>
            <person name="Kim H.J."/>
            <person name="Triplett B.A."/>
        </authorList>
    </citation>
    <scope>NUCLEOTIDE SEQUENCE [LARGE SCALE GENOMIC DNA]</scope>
    <source>
        <strain evidence="1">FRACA_ARgP5</strain>
    </source>
</reference>
<protein>
    <submittedName>
        <fullName evidence="1">Uncharacterized protein</fullName>
    </submittedName>
</protein>
<sequence length="81" mass="8688">MCATWRGVLLVVLGCLSGRPSCSRQFMSAAISDSLGYEKNSTRSGARCLLRRLQIFLRGAERSAAAPGRVLDHPGTLAEHG</sequence>
<gene>
    <name evidence="1" type="ORF">FRACA_190028</name>
</gene>
<evidence type="ECO:0000313" key="2">
    <source>
        <dbReference type="Proteomes" id="UP000234331"/>
    </source>
</evidence>
<evidence type="ECO:0000313" key="1">
    <source>
        <dbReference type="EMBL" id="SNQ47449.1"/>
    </source>
</evidence>
<dbReference type="EMBL" id="FZMO01000101">
    <property type="protein sequence ID" value="SNQ47449.1"/>
    <property type="molecule type" value="Genomic_DNA"/>
</dbReference>
<dbReference type="AlphaFoldDB" id="A0A2I2KP80"/>